<protein>
    <submittedName>
        <fullName evidence="4">Mannose-1-phosphate guanylyltransferase</fullName>
    </submittedName>
</protein>
<dbReference type="PANTHER" id="PTHR43584:SF8">
    <property type="entry name" value="N-ACETYLMURAMATE ALPHA-1-PHOSPHATE URIDYLYLTRANSFERASE"/>
    <property type="match status" value="1"/>
</dbReference>
<dbReference type="Pfam" id="PF00483">
    <property type="entry name" value="NTP_transferase"/>
    <property type="match status" value="1"/>
</dbReference>
<keyword evidence="1 4" id="KW-0808">Transferase</keyword>
<evidence type="ECO:0000313" key="4">
    <source>
        <dbReference type="EMBL" id="OLO10303.1"/>
    </source>
</evidence>
<sequence>MKAMILAAGLGKRMRPLTDHCPKPLLTVADKPLIVHHLERLAAAGITDVVINVSYRAEQIVEALGDGQRFGVSLAFSHETTPLETAGGIRHALPLLGDAPFLLINGDVWCDVALETLPELRDDLAHLILVDNPDHHAEGDFALDDAGRVRLESTPRLTYAGLAILDPALVASLPDDSPAKLAPLLREAIMAGRTGGTHHRGGWVDVGTPERLEALDAHLRGI</sequence>
<dbReference type="InterPro" id="IPR005835">
    <property type="entry name" value="NTP_transferase_dom"/>
</dbReference>
<organism evidence="4 5">
    <name type="scientific">Chromohalobacter japonicus</name>
    <dbReference type="NCBI Taxonomy" id="223900"/>
    <lineage>
        <taxon>Bacteria</taxon>
        <taxon>Pseudomonadati</taxon>
        <taxon>Pseudomonadota</taxon>
        <taxon>Gammaproteobacteria</taxon>
        <taxon>Oceanospirillales</taxon>
        <taxon>Halomonadaceae</taxon>
        <taxon>Chromohalobacter</taxon>
    </lineage>
</organism>
<dbReference type="InterPro" id="IPR054790">
    <property type="entry name" value="MurU"/>
</dbReference>
<dbReference type="RefSeq" id="WP_075370202.1">
    <property type="nucleotide sequence ID" value="NZ_JBQCXM010000012.1"/>
</dbReference>
<dbReference type="SUPFAM" id="SSF53448">
    <property type="entry name" value="Nucleotide-diphospho-sugar transferases"/>
    <property type="match status" value="1"/>
</dbReference>
<dbReference type="InterPro" id="IPR029044">
    <property type="entry name" value="Nucleotide-diphossugar_trans"/>
</dbReference>
<dbReference type="InterPro" id="IPR050065">
    <property type="entry name" value="GlmU-like"/>
</dbReference>
<name>A0A1Q8T9E7_9GAMM</name>
<dbReference type="CDD" id="cd06422">
    <property type="entry name" value="NTP_transferase_like_1"/>
    <property type="match status" value="1"/>
</dbReference>
<comment type="caution">
    <text evidence="4">The sequence shown here is derived from an EMBL/GenBank/DDBJ whole genome shotgun (WGS) entry which is preliminary data.</text>
</comment>
<dbReference type="GO" id="GO:0016779">
    <property type="term" value="F:nucleotidyltransferase activity"/>
    <property type="evidence" value="ECO:0007669"/>
    <property type="project" value="UniProtKB-KW"/>
</dbReference>
<dbReference type="Proteomes" id="UP000186806">
    <property type="component" value="Unassembled WGS sequence"/>
</dbReference>
<evidence type="ECO:0000313" key="5">
    <source>
        <dbReference type="Proteomes" id="UP000186806"/>
    </source>
</evidence>
<accession>A0A1Q8T9E7</accession>
<evidence type="ECO:0000256" key="1">
    <source>
        <dbReference type="ARBA" id="ARBA00022679"/>
    </source>
</evidence>
<dbReference type="EMBL" id="MSDQ01000039">
    <property type="protein sequence ID" value="OLO10303.1"/>
    <property type="molecule type" value="Genomic_DNA"/>
</dbReference>
<proteinExistence type="predicted"/>
<dbReference type="STRING" id="223900.GCA_000821045_03005"/>
<dbReference type="PANTHER" id="PTHR43584">
    <property type="entry name" value="NUCLEOTIDYL TRANSFERASE"/>
    <property type="match status" value="1"/>
</dbReference>
<dbReference type="NCBIfam" id="NF045761">
    <property type="entry name" value="NAMPUrTaseMurU"/>
    <property type="match status" value="1"/>
</dbReference>
<gene>
    <name evidence="4" type="ORF">BTW10_15605</name>
</gene>
<evidence type="ECO:0000259" key="3">
    <source>
        <dbReference type="Pfam" id="PF00483"/>
    </source>
</evidence>
<evidence type="ECO:0000256" key="2">
    <source>
        <dbReference type="ARBA" id="ARBA00022695"/>
    </source>
</evidence>
<dbReference type="AlphaFoldDB" id="A0A1Q8T9E7"/>
<dbReference type="Gene3D" id="3.90.550.10">
    <property type="entry name" value="Spore Coat Polysaccharide Biosynthesis Protein SpsA, Chain A"/>
    <property type="match status" value="1"/>
</dbReference>
<keyword evidence="5" id="KW-1185">Reference proteome</keyword>
<feature type="domain" description="Nucleotidyl transferase" evidence="3">
    <location>
        <begin position="2"/>
        <end position="212"/>
    </location>
</feature>
<reference evidence="4 5" key="1">
    <citation type="submission" date="2016-12" db="EMBL/GenBank/DDBJ databases">
        <title>Draft genome sequences of strains Salinicola socius SMB35, Salinicola sp. MH3R3-1 and Chromohalobacter sp. SMB17 from the Verkhnekamsk potash mining region of Russia.</title>
        <authorList>
            <person name="Mavrodi D.V."/>
            <person name="Olsson B.E."/>
            <person name="Korsakova E.S."/>
            <person name="Pyankova A."/>
            <person name="Mavrodi O.V."/>
            <person name="Plotnikova E.G."/>
        </authorList>
    </citation>
    <scope>NUCLEOTIDE SEQUENCE [LARGE SCALE GENOMIC DNA]</scope>
    <source>
        <strain evidence="4 5">SMB17</strain>
    </source>
</reference>
<keyword evidence="2 4" id="KW-0548">Nucleotidyltransferase</keyword>